<dbReference type="ExpressionAtlas" id="A0A1P8B9H1">
    <property type="expression patterns" value="baseline and differential"/>
</dbReference>
<feature type="active site" description="Proton acceptor" evidence="4">
    <location>
        <position position="272"/>
    </location>
</feature>
<evidence type="ECO:0000256" key="4">
    <source>
        <dbReference type="PROSITE-ProRule" id="PRU01161"/>
    </source>
</evidence>
<comment type="similarity">
    <text evidence="1 5">Belongs to the patatin family.</text>
</comment>
<evidence type="ECO:0000259" key="6">
    <source>
        <dbReference type="PROSITE" id="PS51635"/>
    </source>
</evidence>
<keyword evidence="9" id="KW-1185">Reference proteome</keyword>
<evidence type="ECO:0000256" key="3">
    <source>
        <dbReference type="ARBA" id="ARBA00023098"/>
    </source>
</evidence>
<evidence type="ECO:0000313" key="9">
    <source>
        <dbReference type="Proteomes" id="UP000006548"/>
    </source>
</evidence>
<gene>
    <name evidence="7 8" type="ordered locus">At5g43590</name>
    <name evidence="8" type="ORF">K9D7.9</name>
    <name evidence="8" type="ORF">K9D7_9</name>
</gene>
<dbReference type="AlphaFoldDB" id="A0A1P8B9H1"/>
<dbReference type="GO" id="GO:0016740">
    <property type="term" value="F:transferase activity"/>
    <property type="evidence" value="ECO:0007669"/>
    <property type="project" value="UniProtKB-KW"/>
</dbReference>
<name>A0A1P8B9H1_ARATH</name>
<keyword evidence="3 4" id="KW-0443">Lipid metabolism</keyword>
<evidence type="ECO:0000313" key="8">
    <source>
        <dbReference type="EMBL" id="ANM68246.1"/>
    </source>
</evidence>
<feature type="domain" description="PNPLA" evidence="6">
    <location>
        <begin position="84"/>
        <end position="285"/>
    </location>
</feature>
<proteinExistence type="evidence at protein level"/>
<evidence type="ECO:0000313" key="7">
    <source>
        <dbReference type="Araport" id="AT5G43590"/>
    </source>
</evidence>
<comment type="function">
    <text evidence="5">Lipolytic acyl hydrolase (LAH).</text>
</comment>
<dbReference type="PROSITE" id="PS51635">
    <property type="entry name" value="PNPLA"/>
    <property type="match status" value="1"/>
</dbReference>
<keyword evidence="10 11" id="KW-1267">Proteomics identification</keyword>
<organism evidence="8 9">
    <name type="scientific">Arabidopsis thaliana</name>
    <name type="common">Mouse-ear cress</name>
    <dbReference type="NCBI Taxonomy" id="3702"/>
    <lineage>
        <taxon>Eukaryota</taxon>
        <taxon>Viridiplantae</taxon>
        <taxon>Streptophyta</taxon>
        <taxon>Embryophyta</taxon>
        <taxon>Tracheophyta</taxon>
        <taxon>Spermatophyta</taxon>
        <taxon>Magnoliopsida</taxon>
        <taxon>eudicotyledons</taxon>
        <taxon>Gunneridae</taxon>
        <taxon>Pentapetalae</taxon>
        <taxon>rosids</taxon>
        <taxon>malvids</taxon>
        <taxon>Brassicales</taxon>
        <taxon>Brassicaceae</taxon>
        <taxon>Camelineae</taxon>
        <taxon>Arabidopsis</taxon>
    </lineage>
</organism>
<dbReference type="Gene3D" id="3.40.1090.10">
    <property type="entry name" value="Cytosolic phospholipase A2 catalytic domain"/>
    <property type="match status" value="1"/>
</dbReference>
<feature type="active site" description="Nucleophile" evidence="4">
    <location>
        <position position="129"/>
    </location>
</feature>
<accession>A0A1P8B9H1</accession>
<dbReference type="EMBL" id="CP002688">
    <property type="protein sequence ID" value="ANM68246.1"/>
    <property type="molecule type" value="Genomic_DNA"/>
</dbReference>
<dbReference type="TAIR" id="AT5G43590"/>
<dbReference type="SMR" id="A0A1P8B9H1"/>
<keyword evidence="2 4" id="KW-0442">Lipid degradation</keyword>
<reference evidence="9" key="2">
    <citation type="journal article" date="2017" name="Plant J.">
        <title>Araport11: a complete reannotation of the Arabidopsis thaliana reference genome.</title>
        <authorList>
            <person name="Cheng C.Y."/>
            <person name="Krishnakumar V."/>
            <person name="Chan A.P."/>
            <person name="Thibaud-Nissen F."/>
            <person name="Schobel S."/>
            <person name="Town C.D."/>
        </authorList>
    </citation>
    <scope>GENOME REANNOTATION</scope>
    <source>
        <strain evidence="9">cv. Columbia</strain>
    </source>
</reference>
<feature type="short sequence motif" description="DGA/G" evidence="4">
    <location>
        <begin position="272"/>
        <end position="274"/>
    </location>
</feature>
<evidence type="ECO:0007829" key="11">
    <source>
        <dbReference type="ProteomicsDB" id="A0A1P8B9H1"/>
    </source>
</evidence>
<evidence type="ECO:0000256" key="2">
    <source>
        <dbReference type="ARBA" id="ARBA00022963"/>
    </source>
</evidence>
<feature type="short sequence motif" description="GXGXXG" evidence="4">
    <location>
        <begin position="88"/>
        <end position="93"/>
    </location>
</feature>
<reference evidence="8 9" key="1">
    <citation type="journal article" date="2000" name="Nature">
        <title>Sequence and analysis of chromosome 5 of the plant Arabidopsis thaliana.</title>
        <authorList>
            <consortium name="Kazusa DNA Research Institute"/>
            <consortium name="Cold Spring Harbor and Washington University in St Louis Sequencing Consortium"/>
            <consortium name="European Union Arabidopsis Genome Sequencing Consortium"/>
            <person name="Tabata S."/>
            <person name="Kaneko T."/>
            <person name="Nakamura Y."/>
            <person name="Kotani H."/>
            <person name="Kato T."/>
            <person name="Asamizu E."/>
            <person name="Miyajima N."/>
            <person name="Sasamoto S."/>
            <person name="Kimura T."/>
            <person name="Hosouchi T."/>
            <person name="Kawashima K."/>
            <person name="Kohara M."/>
            <person name="Matsumoto M."/>
            <person name="Matsuno A."/>
            <person name="Muraki A."/>
            <person name="Nakayama S."/>
            <person name="Nakazaki N."/>
            <person name="Naruo K."/>
            <person name="Okumura S."/>
            <person name="Shinpo S."/>
            <person name="Takeuchi C."/>
            <person name="Wada T."/>
            <person name="Watanabe A."/>
            <person name="Yamada M."/>
            <person name="Yasuda M."/>
            <person name="Sato S."/>
            <person name="de la Bastide M."/>
            <person name="Huang E."/>
            <person name="Spiegel L."/>
            <person name="Gnoj L."/>
            <person name="O'Shaughnessy A."/>
            <person name="Preston R."/>
            <person name="Habermann K."/>
            <person name="Murray J."/>
            <person name="Johnson D."/>
            <person name="Rohlfing T."/>
            <person name="Nelson J."/>
            <person name="Stoneking T."/>
            <person name="Pepin K."/>
            <person name="Spieth J."/>
            <person name="Sekhon M."/>
            <person name="Armstrong J."/>
            <person name="Becker M."/>
            <person name="Belter E."/>
            <person name="Cordum H."/>
            <person name="Cordes M."/>
            <person name="Courtney L."/>
            <person name="Courtney W."/>
            <person name="Dante M."/>
            <person name="Du H."/>
            <person name="Edwards J."/>
            <person name="Fryman J."/>
            <person name="Haakensen B."/>
            <person name="Lamar E."/>
            <person name="Latreille P."/>
            <person name="Leonard S."/>
            <person name="Meyer R."/>
            <person name="Mulvaney E."/>
            <person name="Ozersky P."/>
            <person name="Riley A."/>
            <person name="Strowmatt C."/>
            <person name="Wagner-McPherson C."/>
            <person name="Wollam A."/>
            <person name="Yoakum M."/>
            <person name="Bell M."/>
            <person name="Dedhia N."/>
            <person name="Parnell L."/>
            <person name="Shah R."/>
            <person name="Rodriguez M."/>
            <person name="See L.H."/>
            <person name="Vil D."/>
            <person name="Baker J."/>
            <person name="Kirchoff K."/>
            <person name="Toth K."/>
            <person name="King L."/>
            <person name="Bahret A."/>
            <person name="Miller B."/>
            <person name="Marra M."/>
            <person name="Martienssen R."/>
            <person name="McCombie W.R."/>
            <person name="Wilson R.K."/>
            <person name="Murphy G."/>
            <person name="Bancroft I."/>
            <person name="Volckaert G."/>
            <person name="Wambutt R."/>
            <person name="Dusterhoft A."/>
            <person name="Stiekema W."/>
            <person name="Pohl T."/>
            <person name="Entian K.D."/>
            <person name="Terryn N."/>
            <person name="Hartley N."/>
            <person name="Bent E."/>
            <person name="Johnson S."/>
            <person name="Langham S.A."/>
            <person name="McCullagh B."/>
            <person name="Robben J."/>
            <person name="Grymonprez B."/>
            <person name="Zimmermann W."/>
            <person name="Ramsperger U."/>
            <person name="Wedler H."/>
            <person name="Balke K."/>
            <person name="Wedler E."/>
            <person name="Peters S."/>
            <person name="van Staveren M."/>
            <person name="Dirkse W."/>
            <person name="Mooijman P."/>
            <person name="Lankhorst R.K."/>
            <person name="Weitzenegger T."/>
            <person name="Bothe G."/>
            <person name="Rose M."/>
            <person name="Hauf J."/>
            <person name="Berneiser S."/>
            <person name="Hempel S."/>
            <person name="Feldpausch M."/>
            <person name="Lamberth S."/>
            <person name="Villarroel R."/>
            <person name="Gielen J."/>
            <person name="Ardiles W."/>
            <person name="Bents O."/>
            <person name="Lemcke K."/>
            <person name="Kolesov G."/>
            <person name="Mayer K."/>
            <person name="Rudd S."/>
            <person name="Schoof H."/>
            <person name="Schueller C."/>
            <person name="Zaccaria P."/>
            <person name="Mewes H.W."/>
            <person name="Bevan M."/>
            <person name="Fransz P."/>
        </authorList>
    </citation>
    <scope>NUCLEOTIDE SEQUENCE [LARGE SCALE GENOMIC DNA]</scope>
    <source>
        <strain evidence="9">cv. Columbia</strain>
    </source>
</reference>
<dbReference type="InterPro" id="IPR016035">
    <property type="entry name" value="Acyl_Trfase/lysoPLipase"/>
</dbReference>
<dbReference type="Pfam" id="PF01734">
    <property type="entry name" value="Patatin"/>
    <property type="match status" value="1"/>
</dbReference>
<dbReference type="EC" id="3.1.1.-" evidence="5"/>
<dbReference type="PANTHER" id="PTHR32176">
    <property type="entry name" value="XYLOSE ISOMERASE"/>
    <property type="match status" value="1"/>
</dbReference>
<dbReference type="GO" id="GO:0016042">
    <property type="term" value="P:lipid catabolic process"/>
    <property type="evidence" value="ECO:0007669"/>
    <property type="project" value="UniProtKB-UniRule"/>
</dbReference>
<comment type="domain">
    <text evidence="5">The nitrogen atoms of the two glycine residues in the GGXR motif define the oxyanion hole, and stabilize the oxyanion that forms during the nucleophilic attack by the catalytic serine during substrate cleavage.</text>
</comment>
<dbReference type="Proteomes" id="UP000006548">
    <property type="component" value="Chromosome 5"/>
</dbReference>
<feature type="short sequence motif" description="GXSXG" evidence="4">
    <location>
        <begin position="127"/>
        <end position="131"/>
    </location>
</feature>
<evidence type="ECO:0007829" key="10">
    <source>
        <dbReference type="PeptideAtlas" id="A0A1P8B9H1"/>
    </source>
</evidence>
<evidence type="ECO:0000256" key="5">
    <source>
        <dbReference type="RuleBase" id="RU361262"/>
    </source>
</evidence>
<keyword evidence="8" id="KW-0808">Transferase</keyword>
<keyword evidence="4 5" id="KW-0378">Hydrolase</keyword>
<dbReference type="Araport" id="AT5G43590"/>
<protein>
    <recommendedName>
        <fullName evidence="5">Patatin</fullName>
        <ecNumber evidence="5">3.1.1.-</ecNumber>
    </recommendedName>
</protein>
<dbReference type="GeneID" id="834379"/>
<dbReference type="GO" id="GO:0016787">
    <property type="term" value="F:hydrolase activity"/>
    <property type="evidence" value="ECO:0007669"/>
    <property type="project" value="UniProtKB-UniRule"/>
</dbReference>
<dbReference type="ProteomicsDB" id="216323"/>
<dbReference type="InterPro" id="IPR002641">
    <property type="entry name" value="PNPLA_dom"/>
</dbReference>
<dbReference type="FunFam" id="3.40.1090.10:FF:000074">
    <property type="entry name" value="Patatin"/>
    <property type="match status" value="1"/>
</dbReference>
<dbReference type="PANTHER" id="PTHR32176:SF89">
    <property type="entry name" value="PATATIN-LIKE PROTEIN 1-RELATED"/>
    <property type="match status" value="1"/>
</dbReference>
<evidence type="ECO:0000256" key="1">
    <source>
        <dbReference type="ARBA" id="ARBA00010240"/>
    </source>
</evidence>
<sequence length="468" mass="53201">MVQWLMTRFVGRYHRSNAFHCVSKLATINNFSGKKIQNFGIPRARLSSNESYNQFSEKEELVIKDDSMFKNNKPPKYGNLVTILSLDGGGVRGIIGGVILANLEKHLQEIDNDESVRLADYFDVIAGTSTGGLMTAMLTAPNDSGRPLYAAKDIVPFYLEESPKIFYGSKWWDPSALWALFRPKYNGEYLHTRLGEILGETKLDQTLTNVVIPTFDIKKLQPTIFSSYHASVDPSLNAKLSDICIGTSAAPFYLPPYKFPENDKMRTFNLIDGGVTANDPTLVGMTAMSRKSIIKHPDMDGFKPLEYEKYIVISIGTGSAKREEYYSAVEAAKWGFENWAYNWKHKTTPILDIIFESSRDMVQYHTSVLFQALESEDNYLRIDADTLKKDEVFMDDSETLNLENLKNIGEKLLDTNVMRMNLDTYTYEPIPKTVNNDQELKRFAKILSDEKKLRNKTFKTMIDDSSNS</sequence>
<dbReference type="SUPFAM" id="SSF52151">
    <property type="entry name" value="FabD/lysophospholipase-like"/>
    <property type="match status" value="1"/>
</dbReference>